<keyword evidence="4 9" id="KW-0418">Kinase</keyword>
<dbReference type="PROSITE" id="PS50110">
    <property type="entry name" value="RESPONSE_REGULATORY"/>
    <property type="match status" value="1"/>
</dbReference>
<dbReference type="PANTHER" id="PTHR43547">
    <property type="entry name" value="TWO-COMPONENT HISTIDINE KINASE"/>
    <property type="match status" value="1"/>
</dbReference>
<dbReference type="eggNOG" id="COG2205">
    <property type="taxonomic scope" value="Bacteria"/>
</dbReference>
<dbReference type="Pfam" id="PF02518">
    <property type="entry name" value="HATPase_c"/>
    <property type="match status" value="1"/>
</dbReference>
<comment type="catalytic activity">
    <reaction evidence="1">
        <text>ATP + protein L-histidine = ADP + protein N-phospho-L-histidine.</text>
        <dbReference type="EC" id="2.7.13.3"/>
    </reaction>
</comment>
<dbReference type="RefSeq" id="WP_015191865.1">
    <property type="nucleotide sequence ID" value="NC_019748.1"/>
</dbReference>
<reference evidence="10" key="1">
    <citation type="journal article" date="2013" name="Proc. Natl. Acad. Sci. U.S.A.">
        <title>Improving the coverage of the cyanobacterial phylum using diversity-driven genome sequencing.</title>
        <authorList>
            <person name="Shih P.M."/>
            <person name="Wu D."/>
            <person name="Latifi A."/>
            <person name="Axen S.D."/>
            <person name="Fewer D.P."/>
            <person name="Talla E."/>
            <person name="Calteau A."/>
            <person name="Cai F."/>
            <person name="Tandeau de Marsac N."/>
            <person name="Rippka R."/>
            <person name="Herdman M."/>
            <person name="Sivonen K."/>
            <person name="Coursin T."/>
            <person name="Laurent T."/>
            <person name="Goodwin L."/>
            <person name="Nolan M."/>
            <person name="Davenport K.W."/>
            <person name="Han C.S."/>
            <person name="Rubin E.M."/>
            <person name="Eisen J.A."/>
            <person name="Woyke T."/>
            <person name="Gugger M."/>
            <person name="Kerfeld C.A."/>
        </authorList>
    </citation>
    <scope>NUCLEOTIDE SEQUENCE [LARGE SCALE GENOMIC DNA]</scope>
    <source>
        <strain evidence="10">ATCC 29371 / PCC 7437</strain>
    </source>
</reference>
<dbReference type="InterPro" id="IPR011006">
    <property type="entry name" value="CheY-like_superfamily"/>
</dbReference>
<dbReference type="InterPro" id="IPR036097">
    <property type="entry name" value="HisK_dim/P_sf"/>
</dbReference>
<dbReference type="SMART" id="SM00448">
    <property type="entry name" value="REC"/>
    <property type="match status" value="1"/>
</dbReference>
<dbReference type="InterPro" id="IPR003594">
    <property type="entry name" value="HATPase_dom"/>
</dbReference>
<evidence type="ECO:0000256" key="6">
    <source>
        <dbReference type="PROSITE-ProRule" id="PRU00169"/>
    </source>
</evidence>
<evidence type="ECO:0000313" key="10">
    <source>
        <dbReference type="Proteomes" id="UP000010473"/>
    </source>
</evidence>
<dbReference type="STRING" id="111780.Sta7437_0592"/>
<dbReference type="PROSITE" id="PS50109">
    <property type="entry name" value="HIS_KIN"/>
    <property type="match status" value="1"/>
</dbReference>
<dbReference type="Gene3D" id="3.30.565.10">
    <property type="entry name" value="Histidine kinase-like ATPase, C-terminal domain"/>
    <property type="match status" value="1"/>
</dbReference>
<evidence type="ECO:0000256" key="2">
    <source>
        <dbReference type="ARBA" id="ARBA00012438"/>
    </source>
</evidence>
<dbReference type="Pfam" id="PF00512">
    <property type="entry name" value="HisKA"/>
    <property type="match status" value="1"/>
</dbReference>
<evidence type="ECO:0000256" key="4">
    <source>
        <dbReference type="ARBA" id="ARBA00022777"/>
    </source>
</evidence>
<dbReference type="SUPFAM" id="SSF52172">
    <property type="entry name" value="CheY-like"/>
    <property type="match status" value="1"/>
</dbReference>
<evidence type="ECO:0000256" key="1">
    <source>
        <dbReference type="ARBA" id="ARBA00000085"/>
    </source>
</evidence>
<keyword evidence="3" id="KW-0597">Phosphoprotein</keyword>
<dbReference type="PATRIC" id="fig|111780.3.peg.618"/>
<accession>K9XR88</accession>
<dbReference type="HOGENOM" id="CLU_000445_114_72_3"/>
<organism evidence="9 10">
    <name type="scientific">Stanieria cyanosphaera (strain ATCC 29371 / PCC 7437)</name>
    <dbReference type="NCBI Taxonomy" id="111780"/>
    <lineage>
        <taxon>Bacteria</taxon>
        <taxon>Bacillati</taxon>
        <taxon>Cyanobacteriota</taxon>
        <taxon>Cyanophyceae</taxon>
        <taxon>Pleurocapsales</taxon>
        <taxon>Dermocarpellaceae</taxon>
        <taxon>Stanieria</taxon>
    </lineage>
</organism>
<dbReference type="SUPFAM" id="SSF47384">
    <property type="entry name" value="Homodimeric domain of signal transducing histidine kinase"/>
    <property type="match status" value="1"/>
</dbReference>
<dbReference type="CDD" id="cd00082">
    <property type="entry name" value="HisKA"/>
    <property type="match status" value="1"/>
</dbReference>
<feature type="domain" description="Histidine kinase" evidence="7">
    <location>
        <begin position="149"/>
        <end position="370"/>
    </location>
</feature>
<dbReference type="InterPro" id="IPR003661">
    <property type="entry name" value="HisK_dim/P_dom"/>
</dbReference>
<evidence type="ECO:0000256" key="3">
    <source>
        <dbReference type="ARBA" id="ARBA00022553"/>
    </source>
</evidence>
<dbReference type="SMART" id="SM00388">
    <property type="entry name" value="HisKA"/>
    <property type="match status" value="1"/>
</dbReference>
<sequence>MSVTIGEFSKILIITNDIKIRHNLEQVLSQFYELFWADEEKSALELIKSDCPNLIILALTNTEINNICLFTQLRNKPETALISVIVLTTIANPRQWRTAMEMGADDVLFLPCTDTELHKAIATRLTKQTCYLAYTQQELDQLRENIIKFLPHEMRTALTGILSASDLLINQQYSLNWSIIREMLICINSSSQRLLRLIDNFLLYAELKVIENNPDITQLYCLHQIDSVKEKIKAIAHKSAQKYYRQDSLIIDLQNACLQINETNLTKLIEELIDNACKFSPEHSAIHINSQIDKNQFILTIKDYGRGMTHKQIASIDMGIQFERNYYEQQGFGLGLAIVRQIAQIYKVKLEIKSIPKQTTIVKLVIPLADCSKNSTYSKITHISNWYSTQTININYSF</sequence>
<dbReference type="OrthoDB" id="9812260at2"/>
<name>K9XR88_STAC7</name>
<dbReference type="SMART" id="SM00387">
    <property type="entry name" value="HATPase_c"/>
    <property type="match status" value="1"/>
</dbReference>
<dbReference type="InterPro" id="IPR001789">
    <property type="entry name" value="Sig_transdc_resp-reg_receiver"/>
</dbReference>
<dbReference type="EC" id="2.7.13.3" evidence="2"/>
<dbReference type="KEGG" id="scs:Sta7437_0592"/>
<dbReference type="EMBL" id="CP003653">
    <property type="protein sequence ID" value="AFZ34192.1"/>
    <property type="molecule type" value="Genomic_DNA"/>
</dbReference>
<dbReference type="Gene3D" id="1.10.287.130">
    <property type="match status" value="1"/>
</dbReference>
<dbReference type="CDD" id="cd00075">
    <property type="entry name" value="HATPase"/>
    <property type="match status" value="1"/>
</dbReference>
<feature type="domain" description="Response regulatory" evidence="8">
    <location>
        <begin position="10"/>
        <end position="125"/>
    </location>
</feature>
<keyword evidence="10" id="KW-1185">Reference proteome</keyword>
<dbReference type="AlphaFoldDB" id="K9XR88"/>
<evidence type="ECO:0000259" key="7">
    <source>
        <dbReference type="PROSITE" id="PS50109"/>
    </source>
</evidence>
<dbReference type="Pfam" id="PF00072">
    <property type="entry name" value="Response_reg"/>
    <property type="match status" value="1"/>
</dbReference>
<dbReference type="InterPro" id="IPR036890">
    <property type="entry name" value="HATPase_C_sf"/>
</dbReference>
<keyword evidence="4 9" id="KW-0808">Transferase</keyword>
<protein>
    <recommendedName>
        <fullName evidence="2">histidine kinase</fullName>
        <ecNumber evidence="2">2.7.13.3</ecNumber>
    </recommendedName>
</protein>
<dbReference type="InterPro" id="IPR005467">
    <property type="entry name" value="His_kinase_dom"/>
</dbReference>
<gene>
    <name evidence="9" type="ordered locus">Sta7437_0592</name>
</gene>
<dbReference type="SUPFAM" id="SSF55874">
    <property type="entry name" value="ATPase domain of HSP90 chaperone/DNA topoisomerase II/histidine kinase"/>
    <property type="match status" value="1"/>
</dbReference>
<proteinExistence type="predicted"/>
<dbReference type="GO" id="GO:0000155">
    <property type="term" value="F:phosphorelay sensor kinase activity"/>
    <property type="evidence" value="ECO:0007669"/>
    <property type="project" value="InterPro"/>
</dbReference>
<comment type="caution">
    <text evidence="6">Lacks conserved residue(s) required for the propagation of feature annotation.</text>
</comment>
<dbReference type="Proteomes" id="UP000010473">
    <property type="component" value="Chromosome"/>
</dbReference>
<keyword evidence="5" id="KW-0902">Two-component regulatory system</keyword>
<dbReference type="PANTHER" id="PTHR43547:SF2">
    <property type="entry name" value="HYBRID SIGNAL TRANSDUCTION HISTIDINE KINASE C"/>
    <property type="match status" value="1"/>
</dbReference>
<evidence type="ECO:0000313" key="9">
    <source>
        <dbReference type="EMBL" id="AFZ34192.1"/>
    </source>
</evidence>
<evidence type="ECO:0000259" key="8">
    <source>
        <dbReference type="PROSITE" id="PS50110"/>
    </source>
</evidence>
<dbReference type="eggNOG" id="COG0745">
    <property type="taxonomic scope" value="Bacteria"/>
</dbReference>
<evidence type="ECO:0000256" key="5">
    <source>
        <dbReference type="ARBA" id="ARBA00023012"/>
    </source>
</evidence>
<dbReference type="Gene3D" id="3.40.50.2300">
    <property type="match status" value="1"/>
</dbReference>